<proteinExistence type="predicted"/>
<evidence type="ECO:0000256" key="1">
    <source>
        <dbReference type="SAM" id="MobiDB-lite"/>
    </source>
</evidence>
<sequence>MTESDEETLATIASFIDDFYEPHDADKTLVAPLAGEACPWPIDCHDGVERTVSKPSKRSAAKIKSHNRSRERQREELLRLREEEKALRTKLLELAMMRSTRSSQKSEEPDGYTVMAMWKNLATRQYKRRSIAESENMRLRERVLDQRRVIESLQAMMARQLAQAANPRDSLYAPAWKAICADEDPYYRKLVFSELVPKLRGAYESTHLWLDECRVCRGQAHPYVDSRVVAVSSTQIAVEVINIRSFPFNYHVAGDAYWSRGVNYVCSVMDYFKEQATIDEKELVFMGKAFSDEGDLASSKGIRLRTHTASQKFVDKDHVVIASASRTESVHVRYESLPDVRLQEQYWKIFCPSESDPDQACDMLCVGRVVLDLESRLADIPYAVGDLTKYFSTRMHHHLSMAVEKVEDWMLVEAKA</sequence>
<feature type="compositionally biased region" description="Basic residues" evidence="1">
    <location>
        <begin position="55"/>
        <end position="67"/>
    </location>
</feature>
<keyword evidence="3" id="KW-1185">Reference proteome</keyword>
<evidence type="ECO:0000313" key="2">
    <source>
        <dbReference type="EMBL" id="TMW67887.1"/>
    </source>
</evidence>
<organism evidence="2 3">
    <name type="scientific">Pythium oligandrum</name>
    <name type="common">Mycoparasitic fungus</name>
    <dbReference type="NCBI Taxonomy" id="41045"/>
    <lineage>
        <taxon>Eukaryota</taxon>
        <taxon>Sar</taxon>
        <taxon>Stramenopiles</taxon>
        <taxon>Oomycota</taxon>
        <taxon>Peronosporomycetes</taxon>
        <taxon>Pythiales</taxon>
        <taxon>Pythiaceae</taxon>
        <taxon>Pythium</taxon>
    </lineage>
</organism>
<dbReference type="Proteomes" id="UP000794436">
    <property type="component" value="Unassembled WGS sequence"/>
</dbReference>
<feature type="region of interest" description="Disordered" evidence="1">
    <location>
        <begin position="49"/>
        <end position="73"/>
    </location>
</feature>
<dbReference type="AlphaFoldDB" id="A0A8K1CSE5"/>
<dbReference type="EMBL" id="SPLM01000003">
    <property type="protein sequence ID" value="TMW67887.1"/>
    <property type="molecule type" value="Genomic_DNA"/>
</dbReference>
<protein>
    <submittedName>
        <fullName evidence="2">Uncharacterized protein</fullName>
    </submittedName>
</protein>
<accession>A0A8K1CSE5</accession>
<comment type="caution">
    <text evidence="2">The sequence shown here is derived from an EMBL/GenBank/DDBJ whole genome shotgun (WGS) entry which is preliminary data.</text>
</comment>
<evidence type="ECO:0000313" key="3">
    <source>
        <dbReference type="Proteomes" id="UP000794436"/>
    </source>
</evidence>
<gene>
    <name evidence="2" type="ORF">Poli38472_007559</name>
</gene>
<name>A0A8K1CSE5_PYTOL</name>
<reference evidence="2" key="1">
    <citation type="submission" date="2019-03" db="EMBL/GenBank/DDBJ databases">
        <title>Long read genome sequence of the mycoparasitic Pythium oligandrum ATCC 38472 isolated from sugarbeet rhizosphere.</title>
        <authorList>
            <person name="Gaulin E."/>
        </authorList>
    </citation>
    <scope>NUCLEOTIDE SEQUENCE</scope>
    <source>
        <strain evidence="2">ATCC 38472_TT</strain>
    </source>
</reference>